<evidence type="ECO:0000256" key="8">
    <source>
        <dbReference type="ARBA" id="ARBA00022989"/>
    </source>
</evidence>
<keyword evidence="3" id="KW-0813">Transport</keyword>
<feature type="compositionally biased region" description="Basic and acidic residues" evidence="13">
    <location>
        <begin position="71"/>
        <end position="87"/>
    </location>
</feature>
<evidence type="ECO:0000313" key="15">
    <source>
        <dbReference type="Proteomes" id="UP000677054"/>
    </source>
</evidence>
<dbReference type="AlphaFoldDB" id="A0A7R8X433"/>
<organism evidence="14">
    <name type="scientific">Darwinula stevensoni</name>
    <dbReference type="NCBI Taxonomy" id="69355"/>
    <lineage>
        <taxon>Eukaryota</taxon>
        <taxon>Metazoa</taxon>
        <taxon>Ecdysozoa</taxon>
        <taxon>Arthropoda</taxon>
        <taxon>Crustacea</taxon>
        <taxon>Oligostraca</taxon>
        <taxon>Ostracoda</taxon>
        <taxon>Podocopa</taxon>
        <taxon>Podocopida</taxon>
        <taxon>Darwinulocopina</taxon>
        <taxon>Darwinuloidea</taxon>
        <taxon>Darwinulidae</taxon>
        <taxon>Darwinula</taxon>
    </lineage>
</organism>
<keyword evidence="9" id="KW-0496">Mitochondrion</keyword>
<sequence>MSGAVRFLYEKVLRRTSTFAFAVVVSAVFFERAVDMGCDAIFDNINKGRRTSPRSGGGATPYRTPPTSKRPPTDRDKGVEARLESGQ</sequence>
<evidence type="ECO:0000256" key="7">
    <source>
        <dbReference type="ARBA" id="ARBA00022982"/>
    </source>
</evidence>
<dbReference type="GO" id="GO:0005743">
    <property type="term" value="C:mitochondrial inner membrane"/>
    <property type="evidence" value="ECO:0007669"/>
    <property type="project" value="UniProtKB-SubCell"/>
</dbReference>
<dbReference type="GO" id="GO:0006122">
    <property type="term" value="P:mitochondrial electron transport, ubiquinol to cytochrome c"/>
    <property type="evidence" value="ECO:0007669"/>
    <property type="project" value="InterPro"/>
</dbReference>
<dbReference type="SUPFAM" id="SSF81514">
    <property type="entry name" value="Subunit X (non-heme 7 kDa protein) of cytochrome bc1 complex (Ubiquinol-cytochrome c reductase)"/>
    <property type="match status" value="1"/>
</dbReference>
<evidence type="ECO:0000256" key="11">
    <source>
        <dbReference type="ARBA" id="ARBA00068509"/>
    </source>
</evidence>
<dbReference type="PANTHER" id="PTHR12980:SF0">
    <property type="entry name" value="CYTOCHROME B-C1 COMPLEX SUBUNIT 9"/>
    <property type="match status" value="1"/>
</dbReference>
<dbReference type="Pfam" id="PF05365">
    <property type="entry name" value="UCR_UQCRX_QCR9"/>
    <property type="match status" value="1"/>
</dbReference>
<accession>A0A7R8X433</accession>
<dbReference type="EMBL" id="CAJPEV010000036">
    <property type="protein sequence ID" value="CAG0879259.1"/>
    <property type="molecule type" value="Genomic_DNA"/>
</dbReference>
<comment type="similarity">
    <text evidence="2">Belongs to the UQCR10/QCR9 family.</text>
</comment>
<evidence type="ECO:0000256" key="13">
    <source>
        <dbReference type="SAM" id="MobiDB-lite"/>
    </source>
</evidence>
<keyword evidence="4" id="KW-0679">Respiratory chain</keyword>
<keyword evidence="5" id="KW-0812">Transmembrane</keyword>
<reference evidence="14" key="1">
    <citation type="submission" date="2020-11" db="EMBL/GenBank/DDBJ databases">
        <authorList>
            <person name="Tran Van P."/>
        </authorList>
    </citation>
    <scope>NUCLEOTIDE SEQUENCE</scope>
</reference>
<dbReference type="InterPro" id="IPR036656">
    <property type="entry name" value="QCR9_sf"/>
</dbReference>
<name>A0A7R8X433_9CRUS</name>
<evidence type="ECO:0000256" key="5">
    <source>
        <dbReference type="ARBA" id="ARBA00022692"/>
    </source>
</evidence>
<keyword evidence="8" id="KW-1133">Transmembrane helix</keyword>
<evidence type="ECO:0000256" key="4">
    <source>
        <dbReference type="ARBA" id="ARBA00022660"/>
    </source>
</evidence>
<keyword evidence="6" id="KW-0999">Mitochondrion inner membrane</keyword>
<keyword evidence="7" id="KW-0249">Electron transport</keyword>
<evidence type="ECO:0000256" key="9">
    <source>
        <dbReference type="ARBA" id="ARBA00023128"/>
    </source>
</evidence>
<proteinExistence type="inferred from homology"/>
<keyword evidence="10" id="KW-0472">Membrane</keyword>
<dbReference type="Proteomes" id="UP000677054">
    <property type="component" value="Unassembled WGS sequence"/>
</dbReference>
<dbReference type="InterPro" id="IPR008027">
    <property type="entry name" value="QCR9"/>
</dbReference>
<evidence type="ECO:0000256" key="3">
    <source>
        <dbReference type="ARBA" id="ARBA00022448"/>
    </source>
</evidence>
<comment type="subcellular location">
    <subcellularLocation>
        <location evidence="1">Mitochondrion inner membrane</location>
        <topology evidence="1">Single-pass membrane protein</topology>
    </subcellularLocation>
</comment>
<keyword evidence="15" id="KW-1185">Reference proteome</keyword>
<dbReference type="FunFam" id="1.20.5.260:FF:000001">
    <property type="entry name" value="Cytochrome b-c1 complex subunit 9"/>
    <property type="match status" value="1"/>
</dbReference>
<dbReference type="PANTHER" id="PTHR12980">
    <property type="entry name" value="UBIQUINOL-CYTOCHROME C REDUCTASE COMPLEX, SUBUNIT X"/>
    <property type="match status" value="1"/>
</dbReference>
<evidence type="ECO:0000256" key="12">
    <source>
        <dbReference type="ARBA" id="ARBA00076299"/>
    </source>
</evidence>
<feature type="region of interest" description="Disordered" evidence="13">
    <location>
        <begin position="45"/>
        <end position="87"/>
    </location>
</feature>
<dbReference type="Gene3D" id="1.20.5.260">
    <property type="entry name" value="Cytochrome b-c1 complex subunit 9"/>
    <property type="match status" value="1"/>
</dbReference>
<gene>
    <name evidence="14" type="ORF">DSTB1V02_LOCUS511</name>
</gene>
<evidence type="ECO:0000256" key="6">
    <source>
        <dbReference type="ARBA" id="ARBA00022792"/>
    </source>
</evidence>
<protein>
    <recommendedName>
        <fullName evidence="11">Cytochrome b-c1 complex subunit 9</fullName>
    </recommendedName>
    <alternativeName>
        <fullName evidence="12">Complex III subunit X</fullName>
    </alternativeName>
</protein>
<evidence type="ECO:0000313" key="14">
    <source>
        <dbReference type="EMBL" id="CAD7240488.1"/>
    </source>
</evidence>
<evidence type="ECO:0000256" key="2">
    <source>
        <dbReference type="ARBA" id="ARBA00007856"/>
    </source>
</evidence>
<evidence type="ECO:0000256" key="10">
    <source>
        <dbReference type="ARBA" id="ARBA00023136"/>
    </source>
</evidence>
<dbReference type="EMBL" id="LR899553">
    <property type="protein sequence ID" value="CAD7240488.1"/>
    <property type="molecule type" value="Genomic_DNA"/>
</dbReference>
<dbReference type="GO" id="GO:0045275">
    <property type="term" value="C:respiratory chain complex III"/>
    <property type="evidence" value="ECO:0007669"/>
    <property type="project" value="InterPro"/>
</dbReference>
<feature type="non-terminal residue" evidence="14">
    <location>
        <position position="1"/>
    </location>
</feature>
<evidence type="ECO:0000256" key="1">
    <source>
        <dbReference type="ARBA" id="ARBA00004434"/>
    </source>
</evidence>